<dbReference type="PANTHER" id="PTHR43255">
    <property type="entry name" value="IRON-SULFUR-BINDING OXIDOREDUCTASE FADF-RELATED-RELATED"/>
    <property type="match status" value="1"/>
</dbReference>
<dbReference type="GO" id="GO:0016491">
    <property type="term" value="F:oxidoreductase activity"/>
    <property type="evidence" value="ECO:0007669"/>
    <property type="project" value="UniProtKB-KW"/>
</dbReference>
<dbReference type="PROSITE" id="PS51379">
    <property type="entry name" value="4FE4S_FER_2"/>
    <property type="match status" value="1"/>
</dbReference>
<dbReference type="AlphaFoldDB" id="A0A0E2HBB8"/>
<dbReference type="InterPro" id="IPR017900">
    <property type="entry name" value="4Fe4S_Fe_S_CS"/>
</dbReference>
<evidence type="ECO:0000256" key="1">
    <source>
        <dbReference type="ARBA" id="ARBA00022485"/>
    </source>
</evidence>
<dbReference type="InterPro" id="IPR017896">
    <property type="entry name" value="4Fe4S_Fe-S-bd"/>
</dbReference>
<dbReference type="GeneID" id="57960799"/>
<sequence>MNGKFRIKDSDKCVHCRICRENCSFLSKYGLDIGDTAELKELAYHCFLCGTCTQVCPLGIDGRAVILDMRRERVEENQGKCPEKGYALVLAEKRNYIYRNKRRLAGRSILFPGCNFPSFYPKTTRKLISLLEEKEDMGVLFDCCGKPVAELGLKRDEEEIAGRINENLRKAGAEEAVMLCPNCYEFLKDKLEVKVISIYEKLARLGTGRQLEGNGALFLPCPDRERKQWVQWLAPFLKNMPETVQGVQCCGLGGCAGGKEPELAREMAHQTRDQGNGTVFTYCASCAGNLTRGGCQGVTHLLPEILGCDEKPDIGKSMVNRMLTKFW</sequence>
<evidence type="ECO:0000256" key="2">
    <source>
        <dbReference type="ARBA" id="ARBA00022723"/>
    </source>
</evidence>
<dbReference type="InterPro" id="IPR009051">
    <property type="entry name" value="Helical_ferredxn"/>
</dbReference>
<evidence type="ECO:0000259" key="6">
    <source>
        <dbReference type="PROSITE" id="PS51379"/>
    </source>
</evidence>
<dbReference type="SUPFAM" id="SSF46548">
    <property type="entry name" value="alpha-helical ferredoxin"/>
    <property type="match status" value="1"/>
</dbReference>
<dbReference type="HOGENOM" id="CLU_023081_3_1_9"/>
<evidence type="ECO:0000313" key="7">
    <source>
        <dbReference type="EMBL" id="ENZ15200.1"/>
    </source>
</evidence>
<organism evidence="7 8">
    <name type="scientific">[Clostridium] clostridioforme 90A8</name>
    <dbReference type="NCBI Taxonomy" id="999408"/>
    <lineage>
        <taxon>Bacteria</taxon>
        <taxon>Bacillati</taxon>
        <taxon>Bacillota</taxon>
        <taxon>Clostridia</taxon>
        <taxon>Lachnospirales</taxon>
        <taxon>Lachnospiraceae</taxon>
        <taxon>Enterocloster</taxon>
    </lineage>
</organism>
<comment type="caution">
    <text evidence="7">The sequence shown here is derived from an EMBL/GenBank/DDBJ whole genome shotgun (WGS) entry which is preliminary data.</text>
</comment>
<accession>A0A0E2HBB8</accession>
<gene>
    <name evidence="7" type="ORF">HMPREF1090_02260</name>
</gene>
<dbReference type="InterPro" id="IPR051460">
    <property type="entry name" value="HdrC_iron-sulfur_subunit"/>
</dbReference>
<evidence type="ECO:0000256" key="5">
    <source>
        <dbReference type="ARBA" id="ARBA00023014"/>
    </source>
</evidence>
<evidence type="ECO:0000256" key="4">
    <source>
        <dbReference type="ARBA" id="ARBA00023004"/>
    </source>
</evidence>
<proteinExistence type="predicted"/>
<dbReference type="GO" id="GO:0005886">
    <property type="term" value="C:plasma membrane"/>
    <property type="evidence" value="ECO:0007669"/>
    <property type="project" value="TreeGrafter"/>
</dbReference>
<dbReference type="Proteomes" id="UP000013085">
    <property type="component" value="Unassembled WGS sequence"/>
</dbReference>
<dbReference type="RefSeq" id="WP_002588444.1">
    <property type="nucleotide sequence ID" value="NZ_KB851020.1"/>
</dbReference>
<keyword evidence="5" id="KW-0411">Iron-sulfur</keyword>
<name>A0A0E2HBB8_9FIRM</name>
<evidence type="ECO:0000256" key="3">
    <source>
        <dbReference type="ARBA" id="ARBA00023002"/>
    </source>
</evidence>
<reference evidence="7 8" key="1">
    <citation type="submission" date="2013-01" db="EMBL/GenBank/DDBJ databases">
        <title>The Genome Sequence of Clostridium clostridioforme 90A8.</title>
        <authorList>
            <consortium name="The Broad Institute Genome Sequencing Platform"/>
            <person name="Earl A."/>
            <person name="Ward D."/>
            <person name="Feldgarden M."/>
            <person name="Gevers D."/>
            <person name="Courvalin P."/>
            <person name="Lambert T."/>
            <person name="Walker B."/>
            <person name="Young S.K."/>
            <person name="Zeng Q."/>
            <person name="Gargeya S."/>
            <person name="Fitzgerald M."/>
            <person name="Haas B."/>
            <person name="Abouelleil A."/>
            <person name="Alvarado L."/>
            <person name="Arachchi H.M."/>
            <person name="Berlin A.M."/>
            <person name="Chapman S.B."/>
            <person name="Dewar J."/>
            <person name="Goldberg J."/>
            <person name="Griggs A."/>
            <person name="Gujja S."/>
            <person name="Hansen M."/>
            <person name="Howarth C."/>
            <person name="Imamovic A."/>
            <person name="Larimer J."/>
            <person name="McCowan C."/>
            <person name="Murphy C."/>
            <person name="Neiman D."/>
            <person name="Pearson M."/>
            <person name="Priest M."/>
            <person name="Roberts A."/>
            <person name="Saif S."/>
            <person name="Shea T."/>
            <person name="Sisk P."/>
            <person name="Sykes S."/>
            <person name="Wortman J."/>
            <person name="Nusbaum C."/>
            <person name="Birren B."/>
        </authorList>
    </citation>
    <scope>NUCLEOTIDE SEQUENCE [LARGE SCALE GENOMIC DNA]</scope>
    <source>
        <strain evidence="7 8">90A8</strain>
    </source>
</reference>
<keyword evidence="2" id="KW-0479">Metal-binding</keyword>
<dbReference type="PANTHER" id="PTHR43255:SF1">
    <property type="entry name" value="IRON-SULFUR-BINDING OXIDOREDUCTASE FADF-RELATED"/>
    <property type="match status" value="1"/>
</dbReference>
<keyword evidence="4" id="KW-0408">Iron</keyword>
<dbReference type="Pfam" id="PF13183">
    <property type="entry name" value="Fer4_8"/>
    <property type="match status" value="1"/>
</dbReference>
<keyword evidence="3" id="KW-0560">Oxidoreductase</keyword>
<dbReference type="PATRIC" id="fig|999408.3.peg.2427"/>
<dbReference type="PROSITE" id="PS00198">
    <property type="entry name" value="4FE4S_FER_1"/>
    <property type="match status" value="1"/>
</dbReference>
<dbReference type="Gene3D" id="1.10.1060.10">
    <property type="entry name" value="Alpha-helical ferredoxin"/>
    <property type="match status" value="1"/>
</dbReference>
<dbReference type="GO" id="GO:0051539">
    <property type="term" value="F:4 iron, 4 sulfur cluster binding"/>
    <property type="evidence" value="ECO:0007669"/>
    <property type="project" value="UniProtKB-KW"/>
</dbReference>
<dbReference type="InterPro" id="IPR004017">
    <property type="entry name" value="Cys_rich_dom"/>
</dbReference>
<protein>
    <submittedName>
        <fullName evidence="7">Iron-sulfur binding reductase</fullName>
    </submittedName>
</protein>
<dbReference type="Pfam" id="PF02754">
    <property type="entry name" value="CCG"/>
    <property type="match status" value="2"/>
</dbReference>
<dbReference type="GO" id="GO:0046872">
    <property type="term" value="F:metal ion binding"/>
    <property type="evidence" value="ECO:0007669"/>
    <property type="project" value="UniProtKB-KW"/>
</dbReference>
<feature type="domain" description="4Fe-4S ferredoxin-type" evidence="6">
    <location>
        <begin position="3"/>
        <end position="34"/>
    </location>
</feature>
<keyword evidence="1" id="KW-0004">4Fe-4S</keyword>
<dbReference type="EMBL" id="AGYR01000023">
    <property type="protein sequence ID" value="ENZ15200.1"/>
    <property type="molecule type" value="Genomic_DNA"/>
</dbReference>
<evidence type="ECO:0000313" key="8">
    <source>
        <dbReference type="Proteomes" id="UP000013085"/>
    </source>
</evidence>